<evidence type="ECO:0000313" key="1">
    <source>
        <dbReference type="EMBL" id="GFY63490.1"/>
    </source>
</evidence>
<reference evidence="1" key="1">
    <citation type="submission" date="2020-08" db="EMBL/GenBank/DDBJ databases">
        <title>Multicomponent nature underlies the extraordinary mechanical properties of spider dragline silk.</title>
        <authorList>
            <person name="Kono N."/>
            <person name="Nakamura H."/>
            <person name="Mori M."/>
            <person name="Yoshida Y."/>
            <person name="Ohtoshi R."/>
            <person name="Malay A.D."/>
            <person name="Moran D.A.P."/>
            <person name="Tomita M."/>
            <person name="Numata K."/>
            <person name="Arakawa K."/>
        </authorList>
    </citation>
    <scope>NUCLEOTIDE SEQUENCE</scope>
</reference>
<dbReference type="Proteomes" id="UP000886998">
    <property type="component" value="Unassembled WGS sequence"/>
</dbReference>
<gene>
    <name evidence="1" type="ORF">TNIN_272721</name>
</gene>
<protein>
    <submittedName>
        <fullName evidence="1">Uncharacterized protein</fullName>
    </submittedName>
</protein>
<name>A0A8X6Y000_9ARAC</name>
<dbReference type="AlphaFoldDB" id="A0A8X6Y000"/>
<organism evidence="1 2">
    <name type="scientific">Trichonephila inaurata madagascariensis</name>
    <dbReference type="NCBI Taxonomy" id="2747483"/>
    <lineage>
        <taxon>Eukaryota</taxon>
        <taxon>Metazoa</taxon>
        <taxon>Ecdysozoa</taxon>
        <taxon>Arthropoda</taxon>
        <taxon>Chelicerata</taxon>
        <taxon>Arachnida</taxon>
        <taxon>Araneae</taxon>
        <taxon>Araneomorphae</taxon>
        <taxon>Entelegynae</taxon>
        <taxon>Araneoidea</taxon>
        <taxon>Nephilidae</taxon>
        <taxon>Trichonephila</taxon>
        <taxon>Trichonephila inaurata</taxon>
    </lineage>
</organism>
<dbReference type="EMBL" id="BMAV01014804">
    <property type="protein sequence ID" value="GFY63490.1"/>
    <property type="molecule type" value="Genomic_DNA"/>
</dbReference>
<comment type="caution">
    <text evidence="1">The sequence shown here is derived from an EMBL/GenBank/DDBJ whole genome shotgun (WGS) entry which is preliminary data.</text>
</comment>
<accession>A0A8X6Y000</accession>
<sequence length="101" mass="11500">MTAAHLPKGITSLFVTETSARFCLVCEYDRMKRKMSLLYLQKCVRRQIHLIASQSAKTRTLEGKSHPSVQNKLYGSISTNTFPWQAAKNALEQWVKVSVKI</sequence>
<keyword evidence="2" id="KW-1185">Reference proteome</keyword>
<proteinExistence type="predicted"/>
<evidence type="ECO:0000313" key="2">
    <source>
        <dbReference type="Proteomes" id="UP000886998"/>
    </source>
</evidence>